<name>A0A2A6KLI2_9HYPH</name>
<accession>A0A2A6KLI2</accession>
<dbReference type="Pfam" id="PF00440">
    <property type="entry name" value="TetR_N"/>
    <property type="match status" value="1"/>
</dbReference>
<reference evidence="6 7" key="1">
    <citation type="submission" date="2017-09" db="EMBL/GenBank/DDBJ databases">
        <title>Comparative genomics of rhizobia isolated from Phaseolus vulgaris in China.</title>
        <authorList>
            <person name="Tong W."/>
        </authorList>
    </citation>
    <scope>NUCLEOTIDE SEQUENCE [LARGE SCALE GENOMIC DNA]</scope>
    <source>
        <strain evidence="6 7">FH14</strain>
    </source>
</reference>
<feature type="DNA-binding region" description="H-T-H motif" evidence="3">
    <location>
        <begin position="38"/>
        <end position="57"/>
    </location>
</feature>
<dbReference type="EMBL" id="JAVLSF010000001">
    <property type="protein sequence ID" value="MDR9771549.1"/>
    <property type="molecule type" value="Genomic_DNA"/>
</dbReference>
<evidence type="ECO:0000313" key="8">
    <source>
        <dbReference type="Proteomes" id="UP001268610"/>
    </source>
</evidence>
<gene>
    <name evidence="6" type="ORF">CO674_01585</name>
    <name evidence="5" type="ORF">RJJ65_02515</name>
</gene>
<dbReference type="AlphaFoldDB" id="A0A2A6KLI2"/>
<dbReference type="PROSITE" id="PS01081">
    <property type="entry name" value="HTH_TETR_1"/>
    <property type="match status" value="1"/>
</dbReference>
<dbReference type="GO" id="GO:0003700">
    <property type="term" value="F:DNA-binding transcription factor activity"/>
    <property type="evidence" value="ECO:0007669"/>
    <property type="project" value="TreeGrafter"/>
</dbReference>
<protein>
    <submittedName>
        <fullName evidence="6">TetR family transcriptional regulator</fullName>
    </submittedName>
    <submittedName>
        <fullName evidence="5">TetR/AcrR family transcriptional regulator</fullName>
    </submittedName>
</protein>
<evidence type="ECO:0000259" key="4">
    <source>
        <dbReference type="PROSITE" id="PS50977"/>
    </source>
</evidence>
<dbReference type="SUPFAM" id="SSF46689">
    <property type="entry name" value="Homeodomain-like"/>
    <property type="match status" value="1"/>
</dbReference>
<evidence type="ECO:0000313" key="6">
    <source>
        <dbReference type="EMBL" id="PDT25523.1"/>
    </source>
</evidence>
<dbReference type="InterPro" id="IPR009057">
    <property type="entry name" value="Homeodomain-like_sf"/>
</dbReference>
<dbReference type="InterPro" id="IPR023772">
    <property type="entry name" value="DNA-bd_HTH_TetR-type_CS"/>
</dbReference>
<keyword evidence="2 3" id="KW-0238">DNA-binding</keyword>
<evidence type="ECO:0000256" key="1">
    <source>
        <dbReference type="ARBA" id="ARBA00023054"/>
    </source>
</evidence>
<comment type="caution">
    <text evidence="5">The sequence shown here is derived from an EMBL/GenBank/DDBJ whole genome shotgun (WGS) entry which is preliminary data.</text>
</comment>
<dbReference type="PANTHER" id="PTHR30055">
    <property type="entry name" value="HTH-TYPE TRANSCRIPTIONAL REGULATOR RUTR"/>
    <property type="match status" value="1"/>
</dbReference>
<evidence type="ECO:0000313" key="5">
    <source>
        <dbReference type="EMBL" id="MDR9771549.1"/>
    </source>
</evidence>
<evidence type="ECO:0000256" key="2">
    <source>
        <dbReference type="ARBA" id="ARBA00023125"/>
    </source>
</evidence>
<proteinExistence type="predicted"/>
<dbReference type="Proteomes" id="UP000219914">
    <property type="component" value="Unassembled WGS sequence"/>
</dbReference>
<dbReference type="InterPro" id="IPR001647">
    <property type="entry name" value="HTH_TetR"/>
</dbReference>
<keyword evidence="7" id="KW-1185">Reference proteome</keyword>
<dbReference type="Gene3D" id="1.10.357.10">
    <property type="entry name" value="Tetracycline Repressor, domain 2"/>
    <property type="match status" value="1"/>
</dbReference>
<dbReference type="PROSITE" id="PS50977">
    <property type="entry name" value="HTH_TETR_2"/>
    <property type="match status" value="1"/>
</dbReference>
<dbReference type="Proteomes" id="UP001268610">
    <property type="component" value="Unassembled WGS sequence"/>
</dbReference>
<organism evidence="5 8">
    <name type="scientific">Rhizobium hidalgonense</name>
    <dbReference type="NCBI Taxonomy" id="1538159"/>
    <lineage>
        <taxon>Bacteria</taxon>
        <taxon>Pseudomonadati</taxon>
        <taxon>Pseudomonadota</taxon>
        <taxon>Alphaproteobacteria</taxon>
        <taxon>Hyphomicrobiales</taxon>
        <taxon>Rhizobiaceae</taxon>
        <taxon>Rhizobium/Agrobacterium group</taxon>
        <taxon>Rhizobium</taxon>
    </lineage>
</organism>
<reference evidence="5" key="2">
    <citation type="submission" date="2023-04" db="EMBL/GenBank/DDBJ databases">
        <title>Genomic characterization of faba bean (Vicia faba) microsymbionts in Mexican soils.</title>
        <authorList>
            <person name="Rivera Orduna F.N."/>
            <person name="Guevara-Luna J."/>
            <person name="Yan J."/>
            <person name="Arroyo-Herrera I."/>
            <person name="Li Y."/>
            <person name="Vasquez-Murrieta M.S."/>
            <person name="Wang E.T."/>
        </authorList>
    </citation>
    <scope>NUCLEOTIDE SEQUENCE</scope>
    <source>
        <strain evidence="5">CH26</strain>
    </source>
</reference>
<evidence type="ECO:0000256" key="3">
    <source>
        <dbReference type="PROSITE-ProRule" id="PRU00335"/>
    </source>
</evidence>
<dbReference type="PANTHER" id="PTHR30055:SF183">
    <property type="entry name" value="NUCLEOID OCCLUSION FACTOR SLMA"/>
    <property type="match status" value="1"/>
</dbReference>
<keyword evidence="1" id="KW-0175">Coiled coil</keyword>
<dbReference type="PRINTS" id="PR00455">
    <property type="entry name" value="HTHTETR"/>
</dbReference>
<dbReference type="RefSeq" id="WP_097532758.1">
    <property type="nucleotide sequence ID" value="NZ_CP054027.1"/>
</dbReference>
<feature type="domain" description="HTH tetR-type" evidence="4">
    <location>
        <begin position="15"/>
        <end position="75"/>
    </location>
</feature>
<dbReference type="GO" id="GO:0000976">
    <property type="term" value="F:transcription cis-regulatory region binding"/>
    <property type="evidence" value="ECO:0007669"/>
    <property type="project" value="TreeGrafter"/>
</dbReference>
<sequence length="212" mass="22945">MSGNPVSKPRTKPAEERRDELMVSAERLFLEKGLEQTTVEEITTGAGVAKGTFYLHFSSKADVLQALRVRFVQGVLDGIVAAVERRRQEDWRGKLAAWSRACATGYLDAAGLHHLAFVATPPATREGLSRNILIDHLSELLAAGAGGNAWSVDDPGFTAVFLFNALHGVVNQPTGETPADRAELLHKIEAHVLRLLGLPFSEAISAYSPTSF</sequence>
<evidence type="ECO:0000313" key="7">
    <source>
        <dbReference type="Proteomes" id="UP000219914"/>
    </source>
</evidence>
<dbReference type="InterPro" id="IPR050109">
    <property type="entry name" value="HTH-type_TetR-like_transc_reg"/>
</dbReference>
<dbReference type="EMBL" id="NWSY01000001">
    <property type="protein sequence ID" value="PDT25523.1"/>
    <property type="molecule type" value="Genomic_DNA"/>
</dbReference>